<dbReference type="EMBL" id="OZ034819">
    <property type="protein sequence ID" value="CAL1391638.1"/>
    <property type="molecule type" value="Genomic_DNA"/>
</dbReference>
<keyword evidence="2" id="KW-1185">Reference proteome</keyword>
<evidence type="ECO:0000313" key="1">
    <source>
        <dbReference type="EMBL" id="CAL1391638.1"/>
    </source>
</evidence>
<organism evidence="1 2">
    <name type="scientific">Linum trigynum</name>
    <dbReference type="NCBI Taxonomy" id="586398"/>
    <lineage>
        <taxon>Eukaryota</taxon>
        <taxon>Viridiplantae</taxon>
        <taxon>Streptophyta</taxon>
        <taxon>Embryophyta</taxon>
        <taxon>Tracheophyta</taxon>
        <taxon>Spermatophyta</taxon>
        <taxon>Magnoliopsida</taxon>
        <taxon>eudicotyledons</taxon>
        <taxon>Gunneridae</taxon>
        <taxon>Pentapetalae</taxon>
        <taxon>rosids</taxon>
        <taxon>fabids</taxon>
        <taxon>Malpighiales</taxon>
        <taxon>Linaceae</taxon>
        <taxon>Linum</taxon>
    </lineage>
</organism>
<protein>
    <submittedName>
        <fullName evidence="1">Uncharacterized protein</fullName>
    </submittedName>
</protein>
<dbReference type="AlphaFoldDB" id="A0AAV2F021"/>
<accession>A0AAV2F021</accession>
<sequence>MTIERFKKQLKRYEKMPNLKLALVEAILRHQLKILRKDELTKEIKDTYKKVRFFRMRLLFHPPFVSGGFYLETDGSFRDGFVYIRVVVRDEHGMIRWPATLVEHEDNMPIHPRDIHVMEEDEGIFMARRKLKAEEP</sequence>
<reference evidence="1 2" key="1">
    <citation type="submission" date="2024-04" db="EMBL/GenBank/DDBJ databases">
        <authorList>
            <person name="Fracassetti M."/>
        </authorList>
    </citation>
    <scope>NUCLEOTIDE SEQUENCE [LARGE SCALE GENOMIC DNA]</scope>
</reference>
<name>A0AAV2F021_9ROSI</name>
<evidence type="ECO:0000313" key="2">
    <source>
        <dbReference type="Proteomes" id="UP001497516"/>
    </source>
</evidence>
<gene>
    <name evidence="1" type="ORF">LTRI10_LOCUS32343</name>
</gene>
<dbReference type="Proteomes" id="UP001497516">
    <property type="component" value="Chromosome 6"/>
</dbReference>
<proteinExistence type="predicted"/>